<evidence type="ECO:0000313" key="2">
    <source>
        <dbReference type="EMBL" id="GEU54505.1"/>
    </source>
</evidence>
<gene>
    <name evidence="2" type="ORF">Tci_026483</name>
</gene>
<reference evidence="2" key="1">
    <citation type="journal article" date="2019" name="Sci. Rep.">
        <title>Draft genome of Tanacetum cinerariifolium, the natural source of mosquito coil.</title>
        <authorList>
            <person name="Yamashiro T."/>
            <person name="Shiraishi A."/>
            <person name="Satake H."/>
            <person name="Nakayama K."/>
        </authorList>
    </citation>
    <scope>NUCLEOTIDE SEQUENCE</scope>
</reference>
<accession>A0A6L2L2S4</accession>
<dbReference type="AlphaFoldDB" id="A0A6L2L2S4"/>
<evidence type="ECO:0000256" key="1">
    <source>
        <dbReference type="SAM" id="MobiDB-lite"/>
    </source>
</evidence>
<feature type="region of interest" description="Disordered" evidence="1">
    <location>
        <begin position="282"/>
        <end position="313"/>
    </location>
</feature>
<feature type="compositionally biased region" description="Basic residues" evidence="1">
    <location>
        <begin position="282"/>
        <end position="295"/>
    </location>
</feature>
<name>A0A6L2L2S4_TANCI</name>
<proteinExistence type="predicted"/>
<dbReference type="EMBL" id="BKCJ010003342">
    <property type="protein sequence ID" value="GEU54505.1"/>
    <property type="molecule type" value="Genomic_DNA"/>
</dbReference>
<feature type="compositionally biased region" description="Polar residues" evidence="1">
    <location>
        <begin position="334"/>
        <end position="351"/>
    </location>
</feature>
<feature type="region of interest" description="Disordered" evidence="1">
    <location>
        <begin position="330"/>
        <end position="351"/>
    </location>
</feature>
<comment type="caution">
    <text evidence="2">The sequence shown here is derived from an EMBL/GenBank/DDBJ whole genome shotgun (WGS) entry which is preliminary data.</text>
</comment>
<organism evidence="2">
    <name type="scientific">Tanacetum cinerariifolium</name>
    <name type="common">Dalmatian daisy</name>
    <name type="synonym">Chrysanthemum cinerariifolium</name>
    <dbReference type="NCBI Taxonomy" id="118510"/>
    <lineage>
        <taxon>Eukaryota</taxon>
        <taxon>Viridiplantae</taxon>
        <taxon>Streptophyta</taxon>
        <taxon>Embryophyta</taxon>
        <taxon>Tracheophyta</taxon>
        <taxon>Spermatophyta</taxon>
        <taxon>Magnoliopsida</taxon>
        <taxon>eudicotyledons</taxon>
        <taxon>Gunneridae</taxon>
        <taxon>Pentapetalae</taxon>
        <taxon>asterids</taxon>
        <taxon>campanulids</taxon>
        <taxon>Asterales</taxon>
        <taxon>Asteraceae</taxon>
        <taxon>Asteroideae</taxon>
        <taxon>Anthemideae</taxon>
        <taxon>Anthemidinae</taxon>
        <taxon>Tanacetum</taxon>
    </lineage>
</organism>
<feature type="region of interest" description="Disordered" evidence="1">
    <location>
        <begin position="172"/>
        <end position="196"/>
    </location>
</feature>
<sequence length="351" mass="39521">MILEPGDQDHEVPVAETFHEQTDDELIEKEVKQMEADDQAIQIILIDLPEDIYAAVDSCETAHEILLCVQQMMKGSDIRIQDKKAKNLVVQNAVQNLSVQNQASTSGAQINKALVYDLDGSAEEASKFVRDFKSLAKEADESFANHMALEFEIERLLRAVVSQDIMSIVQNNTAKTKTPQPRSNTKNDRVPSTSKSSFIKNKEVEVEEHHRNLLLSKNKKHMSFECNNVKLAILNDKSKVICAMCKQRLITSNYDVCVLNYVNDMNSCMNNLCANVSKITNQKKHKSKVTKPKKVGSKERLASPKPKKPRTYLRWSPTRTMFDLKGKIIESNESESQSDCSKGDNACTSNP</sequence>
<protein>
    <submittedName>
        <fullName evidence="2">Uncharacterized protein</fullName>
    </submittedName>
</protein>